<comment type="similarity">
    <text evidence="1 3">Belongs to the type-B carboxylesterase/lipase family.</text>
</comment>
<evidence type="ECO:0000313" key="6">
    <source>
        <dbReference type="Proteomes" id="UP001562354"/>
    </source>
</evidence>
<dbReference type="InterPro" id="IPR019826">
    <property type="entry name" value="Carboxylesterase_B_AS"/>
</dbReference>
<evidence type="ECO:0000256" key="2">
    <source>
        <dbReference type="ARBA" id="ARBA00022801"/>
    </source>
</evidence>
<dbReference type="SUPFAM" id="SSF53474">
    <property type="entry name" value="alpha/beta-Hydrolases"/>
    <property type="match status" value="1"/>
</dbReference>
<dbReference type="Gene3D" id="3.40.50.1820">
    <property type="entry name" value="alpha/beta hydrolase"/>
    <property type="match status" value="1"/>
</dbReference>
<dbReference type="InterPro" id="IPR050654">
    <property type="entry name" value="AChE-related_enzymes"/>
</dbReference>
<dbReference type="RefSeq" id="XP_069200054.1">
    <property type="nucleotide sequence ID" value="XM_069347178.1"/>
</dbReference>
<gene>
    <name evidence="5" type="ORF">AAFC00_007116</name>
</gene>
<sequence length="548" mass="60545">MKLSTIISALALAPSAFGLSTSPTVKINNGTILGRHLPEYDQDLFLGIPFAQPPTGELRFNLPKAINETWKEPFNATEYGPICLQFPTTPPLGLPQSEDCLSLNIVRPANISSDARLPVLVYLYGGGFHEGGSADGSYNTSFLVKNSVQMRQPVIMVTLNYRLSGFGLLAGEIMKNQGLANIALHDQRMAFQWIQDNIGAFGGDNNKVTIQGESAGAISVGYHLLAYNGRDDGLFQAAICQSGGPWFFAAYTSTEDQDKAFQTLLNATDCTNAVDPVSCLRAAPLDILNATMFKLDFLPIVDGGIIPTYNSVALKRGNFVKVPLLIGSNTDDGSLFAGFGTNTTEEFRAFVKSNGYVKVADNETVDLMVEAYPYIANESMTLPAPYGDQVSRARTYTGDVYFTAGRRFACEQWTDYGVPCYSYRFDTYPLVVDPLLLGVAHFEEVAFVFNNIIGTGRLTSAFETNETSIRQRYEDLSQVMSQMWLSFASTHDPNNHRVKSFSPHWPRYDIEQPQNIVLNATAGSWVENDDYRKEGMRLLVERALSFYR</sequence>
<dbReference type="GeneID" id="95980815"/>
<dbReference type="InterPro" id="IPR029058">
    <property type="entry name" value="AB_hydrolase_fold"/>
</dbReference>
<keyword evidence="2 3" id="KW-0378">Hydrolase</keyword>
<evidence type="ECO:0000259" key="4">
    <source>
        <dbReference type="Pfam" id="PF00135"/>
    </source>
</evidence>
<evidence type="ECO:0000256" key="3">
    <source>
        <dbReference type="RuleBase" id="RU361235"/>
    </source>
</evidence>
<dbReference type="InterPro" id="IPR002018">
    <property type="entry name" value="CarbesteraseB"/>
</dbReference>
<reference evidence="5 6" key="1">
    <citation type="submission" date="2024-07" db="EMBL/GenBank/DDBJ databases">
        <title>Draft sequence of the Neodothiora populina.</title>
        <authorList>
            <person name="Drown D.D."/>
            <person name="Schuette U.S."/>
            <person name="Buechlein A.B."/>
            <person name="Rusch D.R."/>
            <person name="Winton L.W."/>
            <person name="Adams G.A."/>
        </authorList>
    </citation>
    <scope>NUCLEOTIDE SEQUENCE [LARGE SCALE GENOMIC DNA]</scope>
    <source>
        <strain evidence="5 6">CPC 39397</strain>
    </source>
</reference>
<name>A0ABR3PCB6_9PEZI</name>
<feature type="signal peptide" evidence="3">
    <location>
        <begin position="1"/>
        <end position="18"/>
    </location>
</feature>
<organism evidence="5 6">
    <name type="scientific">Neodothiora populina</name>
    <dbReference type="NCBI Taxonomy" id="2781224"/>
    <lineage>
        <taxon>Eukaryota</taxon>
        <taxon>Fungi</taxon>
        <taxon>Dikarya</taxon>
        <taxon>Ascomycota</taxon>
        <taxon>Pezizomycotina</taxon>
        <taxon>Dothideomycetes</taxon>
        <taxon>Dothideomycetidae</taxon>
        <taxon>Dothideales</taxon>
        <taxon>Dothioraceae</taxon>
        <taxon>Neodothiora</taxon>
    </lineage>
</organism>
<proteinExistence type="inferred from homology"/>
<feature type="domain" description="Carboxylesterase type B" evidence="4">
    <location>
        <begin position="22"/>
        <end position="517"/>
    </location>
</feature>
<feature type="chain" id="PRO_5045007639" description="Carboxylic ester hydrolase" evidence="3">
    <location>
        <begin position="19"/>
        <end position="548"/>
    </location>
</feature>
<dbReference type="Proteomes" id="UP001562354">
    <property type="component" value="Unassembled WGS sequence"/>
</dbReference>
<dbReference type="EMBL" id="JBFMKM010000010">
    <property type="protein sequence ID" value="KAL1303779.1"/>
    <property type="molecule type" value="Genomic_DNA"/>
</dbReference>
<accession>A0ABR3PCB6</accession>
<keyword evidence="3" id="KW-0732">Signal</keyword>
<dbReference type="PANTHER" id="PTHR43918">
    <property type="entry name" value="ACETYLCHOLINESTERASE"/>
    <property type="match status" value="1"/>
</dbReference>
<comment type="caution">
    <text evidence="5">The sequence shown here is derived from an EMBL/GenBank/DDBJ whole genome shotgun (WGS) entry which is preliminary data.</text>
</comment>
<evidence type="ECO:0000313" key="5">
    <source>
        <dbReference type="EMBL" id="KAL1303779.1"/>
    </source>
</evidence>
<dbReference type="Pfam" id="PF00135">
    <property type="entry name" value="COesterase"/>
    <property type="match status" value="1"/>
</dbReference>
<dbReference type="PANTHER" id="PTHR43918:SF4">
    <property type="entry name" value="CARBOXYLIC ESTER HYDROLASE"/>
    <property type="match status" value="1"/>
</dbReference>
<dbReference type="EC" id="3.1.1.-" evidence="3"/>
<dbReference type="PROSITE" id="PS00122">
    <property type="entry name" value="CARBOXYLESTERASE_B_1"/>
    <property type="match status" value="1"/>
</dbReference>
<keyword evidence="6" id="KW-1185">Reference proteome</keyword>
<evidence type="ECO:0000256" key="1">
    <source>
        <dbReference type="ARBA" id="ARBA00005964"/>
    </source>
</evidence>
<protein>
    <recommendedName>
        <fullName evidence="3">Carboxylic ester hydrolase</fullName>
        <ecNumber evidence="3">3.1.1.-</ecNumber>
    </recommendedName>
</protein>